<evidence type="ECO:0000313" key="3">
    <source>
        <dbReference type="Proteomes" id="UP000799537"/>
    </source>
</evidence>
<dbReference type="RefSeq" id="XP_033659622.1">
    <property type="nucleotide sequence ID" value="XM_033814736.1"/>
</dbReference>
<feature type="compositionally biased region" description="Basic and acidic residues" evidence="1">
    <location>
        <begin position="450"/>
        <end position="461"/>
    </location>
</feature>
<dbReference type="Proteomes" id="UP000799537">
    <property type="component" value="Unassembled WGS sequence"/>
</dbReference>
<dbReference type="InterPro" id="IPR022198">
    <property type="entry name" value="DUF3723"/>
</dbReference>
<dbReference type="GeneID" id="54568008"/>
<dbReference type="AlphaFoldDB" id="A0A6A6BVZ6"/>
<keyword evidence="3" id="KW-1185">Reference proteome</keyword>
<protein>
    <submittedName>
        <fullName evidence="2">Uncharacterized protein</fullName>
    </submittedName>
</protein>
<gene>
    <name evidence="2" type="ORF">M409DRAFT_61391</name>
</gene>
<organism evidence="2 3">
    <name type="scientific">Zasmidium cellare ATCC 36951</name>
    <dbReference type="NCBI Taxonomy" id="1080233"/>
    <lineage>
        <taxon>Eukaryota</taxon>
        <taxon>Fungi</taxon>
        <taxon>Dikarya</taxon>
        <taxon>Ascomycota</taxon>
        <taxon>Pezizomycotina</taxon>
        <taxon>Dothideomycetes</taxon>
        <taxon>Dothideomycetidae</taxon>
        <taxon>Mycosphaerellales</taxon>
        <taxon>Mycosphaerellaceae</taxon>
        <taxon>Zasmidium</taxon>
    </lineage>
</organism>
<feature type="region of interest" description="Disordered" evidence="1">
    <location>
        <begin position="639"/>
        <end position="663"/>
    </location>
</feature>
<dbReference type="Pfam" id="PF12520">
    <property type="entry name" value="DUF3723"/>
    <property type="match status" value="1"/>
</dbReference>
<evidence type="ECO:0000256" key="1">
    <source>
        <dbReference type="SAM" id="MobiDB-lite"/>
    </source>
</evidence>
<dbReference type="OrthoDB" id="5421195at2759"/>
<feature type="region of interest" description="Disordered" evidence="1">
    <location>
        <begin position="427"/>
        <end position="461"/>
    </location>
</feature>
<evidence type="ECO:0000313" key="2">
    <source>
        <dbReference type="EMBL" id="KAF2158733.1"/>
    </source>
</evidence>
<accession>A0A6A6BVZ6</accession>
<feature type="compositionally biased region" description="Basic and acidic residues" evidence="1">
    <location>
        <begin position="646"/>
        <end position="663"/>
    </location>
</feature>
<dbReference type="EMBL" id="ML993650">
    <property type="protein sequence ID" value="KAF2158733.1"/>
    <property type="molecule type" value="Genomic_DNA"/>
</dbReference>
<reference evidence="2" key="1">
    <citation type="journal article" date="2020" name="Stud. Mycol.">
        <title>101 Dothideomycetes genomes: a test case for predicting lifestyles and emergence of pathogens.</title>
        <authorList>
            <person name="Haridas S."/>
            <person name="Albert R."/>
            <person name="Binder M."/>
            <person name="Bloem J."/>
            <person name="Labutti K."/>
            <person name="Salamov A."/>
            <person name="Andreopoulos B."/>
            <person name="Baker S."/>
            <person name="Barry K."/>
            <person name="Bills G."/>
            <person name="Bluhm B."/>
            <person name="Cannon C."/>
            <person name="Castanera R."/>
            <person name="Culley D."/>
            <person name="Daum C."/>
            <person name="Ezra D."/>
            <person name="Gonzalez J."/>
            <person name="Henrissat B."/>
            <person name="Kuo A."/>
            <person name="Liang C."/>
            <person name="Lipzen A."/>
            <person name="Lutzoni F."/>
            <person name="Magnuson J."/>
            <person name="Mondo S."/>
            <person name="Nolan M."/>
            <person name="Ohm R."/>
            <person name="Pangilinan J."/>
            <person name="Park H.-J."/>
            <person name="Ramirez L."/>
            <person name="Alfaro M."/>
            <person name="Sun H."/>
            <person name="Tritt A."/>
            <person name="Yoshinaga Y."/>
            <person name="Zwiers L.-H."/>
            <person name="Turgeon B."/>
            <person name="Goodwin S."/>
            <person name="Spatafora J."/>
            <person name="Crous P."/>
            <person name="Grigoriev I."/>
        </authorList>
    </citation>
    <scope>NUCLEOTIDE SEQUENCE</scope>
    <source>
        <strain evidence="2">ATCC 36951</strain>
    </source>
</reference>
<feature type="region of interest" description="Disordered" evidence="1">
    <location>
        <begin position="509"/>
        <end position="567"/>
    </location>
</feature>
<proteinExistence type="predicted"/>
<feature type="compositionally biased region" description="Polar residues" evidence="1">
    <location>
        <begin position="427"/>
        <end position="447"/>
    </location>
</feature>
<sequence>MSDSHRVYFRGYALIRINQLQLQTGRDLNDKHVARLRKIFKLEGCLHYDHRHSVPVVINENLLLDALNRQHPGLHQLPKTGKDAPALRFAADVQIACLHGRHRIAAAEQILGLSDQWWIVEVFSDDMPIQQQRDIQQDHGSSLGLTHDVIFRYILMALKRDDKVAYDKWYNRLQDDQKKIVRRLRGYTGGALLKIFEDLASFSLEWDYFCFGRLALIMEAKCEEEVCQYLRTLHTLWIDILGPTTAVQDLDETTVKLLRLKMPAHSTVDAEQIQQSLRDGKLFRNVHDLSERKALEARLLKCPRFITLETFFKDAIYLKACSDGLNKLLPSTKSGAKPTTNSLRASLAYYFNDDMNQFPLRYMQLWFYALRNFPYIEDRKFNAPRADADSTSTSLRLRYNSDFDRLARHALSLGFSLEKRVRHDASNTNANDFDSISSEKPALSTNDEGLPDKERSNRPCERSFHRNRGFITLENVMAIYPQPCGAYPTPFAVTRDMVFRFWGDILPPSDSSTRQRNAQHESEAQDLPAPGESDTRIYRPSSSDYERSTRSPSAVSEVRPKTFGQGEGWNEGDFSSFYMHPHLETKHPFVSRPNVLSLSETLTAHEPAQVEHTQTVVVDQNLVEDRRRALRISSASSRSTNLFDDGYEKQYPAEDRASKRANGDDLTRQMLFEAVGKQQPTESVELEDQPLPADDQSLETVQTQEPHAQEERNRWWQLSGSDCQLPDPEQQIQETAEVVGTVYDDDAELADSQAINALHARDQAVSKKRHRYTRFPGGPSKREGQLFNPGQVAHLGINVDKDIGPPPEQDTATTPNHDGQTTTTGNASSEPEKENIQHEHSSTKLAVSSKHKTTFPGPASQTTRHHGNNLNVSSLRTEDNRRRKRQDHDDTVFATKSATHEQAQVPDFDVFKIQVESVRSIWDQLDNRKIYVTSPVDVPGLDSKRHTSHDRLWSWAEHEHGEYRLQLDRLLEQNYGFQLISSEGRPGEPHYRTAPPESFWQVYFGTAPRIYWLAVIYPLQEFGGSRGKVRKTELVRT</sequence>
<feature type="compositionally biased region" description="Basic and acidic residues" evidence="1">
    <location>
        <begin position="830"/>
        <end position="842"/>
    </location>
</feature>
<feature type="region of interest" description="Disordered" evidence="1">
    <location>
        <begin position="764"/>
        <end position="895"/>
    </location>
</feature>
<name>A0A6A6BVZ6_ZASCE</name>
<feature type="compositionally biased region" description="Polar residues" evidence="1">
    <location>
        <begin position="810"/>
        <end position="829"/>
    </location>
</feature>
<feature type="compositionally biased region" description="Basic and acidic residues" evidence="1">
    <location>
        <begin position="876"/>
        <end position="891"/>
    </location>
</feature>